<dbReference type="InterPro" id="IPR011050">
    <property type="entry name" value="Pectin_lyase_fold/virulence"/>
</dbReference>
<evidence type="ECO:0000259" key="7">
    <source>
        <dbReference type="Pfam" id="PF20434"/>
    </source>
</evidence>
<keyword evidence="3 5" id="KW-0063">Aspartyl esterase</keyword>
<proteinExistence type="inferred from homology"/>
<dbReference type="OrthoDB" id="9777975at2"/>
<dbReference type="GO" id="GO:0030599">
    <property type="term" value="F:pectinesterase activity"/>
    <property type="evidence" value="ECO:0007669"/>
    <property type="project" value="UniProtKB-UniRule"/>
</dbReference>
<dbReference type="GO" id="GO:0042545">
    <property type="term" value="P:cell wall modification"/>
    <property type="evidence" value="ECO:0007669"/>
    <property type="project" value="UniProtKB-UniRule"/>
</dbReference>
<dbReference type="Gene3D" id="2.160.20.10">
    <property type="entry name" value="Single-stranded right-handed beta-helix, Pectin lyase-like"/>
    <property type="match status" value="1"/>
</dbReference>
<feature type="domain" description="BD-FAE-like" evidence="7">
    <location>
        <begin position="388"/>
        <end position="575"/>
    </location>
</feature>
<dbReference type="Gene3D" id="3.40.50.1820">
    <property type="entry name" value="alpha/beta hydrolase"/>
    <property type="match status" value="1"/>
</dbReference>
<evidence type="ECO:0000256" key="5">
    <source>
        <dbReference type="RuleBase" id="RU000589"/>
    </source>
</evidence>
<evidence type="ECO:0000256" key="4">
    <source>
        <dbReference type="PROSITE-ProRule" id="PRU10040"/>
    </source>
</evidence>
<dbReference type="InterPro" id="IPR029058">
    <property type="entry name" value="AB_hydrolase_fold"/>
</dbReference>
<sequence length="634" mass="70669">MKTHRKNHSICILLIGFLLLIPFTGKTQALKIQHDLIVAKDGSGDFRYIQDAIDAIRVFLPNHITIRIKKGLYKEKVSIPSTISNITLLGEDSTIISYDDFSGKGKMETFDSYTLKVMGNDIILENLIVENTAGRVGQAVALHIEGDRCSIKRCRFLGNQDTIFASGDNSRQYFTNCYIEGTVDFIFGSATALFENCIIHSKFNGFVTAASTPAWVNYGYVFKNCKLTAAADVNKVYLGRPWRSNAKTVFINCELGRHILAEGWDNWSNKENEKSTFFAEYHNSGEGAKVDSRAKWSHQLSDNESLTYTKELIFAGNPKPALNQFWVNPSSLGITGKTDTSYSNYSAYQNTKKSHPITEIVPEKSLKTVTEQKALTYGKIGNRGLLTDVFSPVTARSKNLPAIMIVHGGGWRTGNRTQHHQLARRLAESGYVCFTPEYRLSTEALYPAAVYDLKTAVRWIRANASSFNIDTTKIAVLGFSAGGELAAFIGVTSNNPVFEGKNGHLNHSSEVQAVIDIDGIVSFVHPESGEGDDSKGISAATYWFGYSKKDNPTLWNEASSLSYVGEKTPPTLFLNSSVERMHAGREDFRKVLDQYHIYSEVHTFPDAPHSFCLFNPWFEPTVQYISAFLKKTLK</sequence>
<name>A0A1I5RKH5_9BACT</name>
<evidence type="ECO:0000256" key="3">
    <source>
        <dbReference type="ARBA" id="ARBA00023085"/>
    </source>
</evidence>
<dbReference type="AlphaFoldDB" id="A0A1I5RKH5"/>
<comment type="pathway">
    <text evidence="5">Glycan metabolism; pectin degradation; 2-dehydro-3-deoxy-D-gluconate from pectin: step 1/5.</text>
</comment>
<feature type="active site" evidence="4">
    <location>
        <position position="184"/>
    </location>
</feature>
<dbReference type="UniPathway" id="UPA00545">
    <property type="reaction ID" value="UER00823"/>
</dbReference>
<dbReference type="PANTHER" id="PTHR31321:SF57">
    <property type="entry name" value="PECTINESTERASE 53-RELATED"/>
    <property type="match status" value="1"/>
</dbReference>
<dbReference type="SUPFAM" id="SSF51126">
    <property type="entry name" value="Pectin lyase-like"/>
    <property type="match status" value="1"/>
</dbReference>
<accession>A0A1I5RKH5</accession>
<gene>
    <name evidence="8" type="ORF">SAMN04515674_104122</name>
</gene>
<evidence type="ECO:0000256" key="2">
    <source>
        <dbReference type="ARBA" id="ARBA00022801"/>
    </source>
</evidence>
<dbReference type="InterPro" id="IPR012334">
    <property type="entry name" value="Pectin_lyas_fold"/>
</dbReference>
<dbReference type="Proteomes" id="UP000199306">
    <property type="component" value="Unassembled WGS sequence"/>
</dbReference>
<dbReference type="GO" id="GO:0009279">
    <property type="term" value="C:cell outer membrane"/>
    <property type="evidence" value="ECO:0007669"/>
    <property type="project" value="TreeGrafter"/>
</dbReference>
<dbReference type="PROSITE" id="PS00503">
    <property type="entry name" value="PECTINESTERASE_2"/>
    <property type="match status" value="1"/>
</dbReference>
<dbReference type="EC" id="3.1.1.11" evidence="5"/>
<evidence type="ECO:0000259" key="6">
    <source>
        <dbReference type="Pfam" id="PF01095"/>
    </source>
</evidence>
<feature type="domain" description="Pectinesterase catalytic" evidence="6">
    <location>
        <begin position="35"/>
        <end position="311"/>
    </location>
</feature>
<keyword evidence="9" id="KW-1185">Reference proteome</keyword>
<protein>
    <recommendedName>
        <fullName evidence="5">Pectinesterase</fullName>
        <ecNumber evidence="5">3.1.1.11</ecNumber>
    </recommendedName>
</protein>
<dbReference type="InterPro" id="IPR049492">
    <property type="entry name" value="BD-FAE-like_dom"/>
</dbReference>
<comment type="catalytic activity">
    <reaction evidence="5">
        <text>[(1-&gt;4)-alpha-D-galacturonosyl methyl ester](n) + n H2O = [(1-&gt;4)-alpha-D-galacturonosyl](n) + n methanol + n H(+)</text>
        <dbReference type="Rhea" id="RHEA:22380"/>
        <dbReference type="Rhea" id="RHEA-COMP:14570"/>
        <dbReference type="Rhea" id="RHEA-COMP:14573"/>
        <dbReference type="ChEBI" id="CHEBI:15377"/>
        <dbReference type="ChEBI" id="CHEBI:15378"/>
        <dbReference type="ChEBI" id="CHEBI:17790"/>
        <dbReference type="ChEBI" id="CHEBI:140522"/>
        <dbReference type="ChEBI" id="CHEBI:140523"/>
        <dbReference type="EC" id="3.1.1.11"/>
    </reaction>
</comment>
<evidence type="ECO:0000256" key="1">
    <source>
        <dbReference type="ARBA" id="ARBA00008891"/>
    </source>
</evidence>
<reference evidence="8 9" key="1">
    <citation type="submission" date="2016-10" db="EMBL/GenBank/DDBJ databases">
        <authorList>
            <person name="de Groot N.N."/>
        </authorList>
    </citation>
    <scope>NUCLEOTIDE SEQUENCE [LARGE SCALE GENOMIC DNA]</scope>
    <source>
        <strain evidence="9">E92,LMG 26720,CCM 7988</strain>
    </source>
</reference>
<keyword evidence="2 5" id="KW-0378">Hydrolase</keyword>
<organism evidence="8 9">
    <name type="scientific">Pseudarcicella hirudinis</name>
    <dbReference type="NCBI Taxonomy" id="1079859"/>
    <lineage>
        <taxon>Bacteria</taxon>
        <taxon>Pseudomonadati</taxon>
        <taxon>Bacteroidota</taxon>
        <taxon>Cytophagia</taxon>
        <taxon>Cytophagales</taxon>
        <taxon>Flectobacillaceae</taxon>
        <taxon>Pseudarcicella</taxon>
    </lineage>
</organism>
<comment type="similarity">
    <text evidence="1">Belongs to the pectinesterase family.</text>
</comment>
<evidence type="ECO:0000313" key="9">
    <source>
        <dbReference type="Proteomes" id="UP000199306"/>
    </source>
</evidence>
<dbReference type="SUPFAM" id="SSF53474">
    <property type="entry name" value="alpha/beta-Hydrolases"/>
    <property type="match status" value="1"/>
</dbReference>
<dbReference type="EMBL" id="FOXH01000004">
    <property type="protein sequence ID" value="SFP59013.1"/>
    <property type="molecule type" value="Genomic_DNA"/>
</dbReference>
<dbReference type="Pfam" id="PF01095">
    <property type="entry name" value="Pectinesterase"/>
    <property type="match status" value="1"/>
</dbReference>
<dbReference type="InterPro" id="IPR033131">
    <property type="entry name" value="Pectinesterase_Asp_AS"/>
</dbReference>
<dbReference type="GO" id="GO:0045490">
    <property type="term" value="P:pectin catabolic process"/>
    <property type="evidence" value="ECO:0007669"/>
    <property type="project" value="UniProtKB-UniRule"/>
</dbReference>
<dbReference type="Pfam" id="PF20434">
    <property type="entry name" value="BD-FAE"/>
    <property type="match status" value="1"/>
</dbReference>
<dbReference type="PANTHER" id="PTHR31321">
    <property type="entry name" value="ACYL-COA THIOESTER HYDROLASE YBHC-RELATED"/>
    <property type="match status" value="1"/>
</dbReference>
<dbReference type="InterPro" id="IPR000070">
    <property type="entry name" value="Pectinesterase_cat"/>
</dbReference>
<dbReference type="RefSeq" id="WP_092015361.1">
    <property type="nucleotide sequence ID" value="NZ_FOXH01000004.1"/>
</dbReference>
<evidence type="ECO:0000313" key="8">
    <source>
        <dbReference type="EMBL" id="SFP59013.1"/>
    </source>
</evidence>
<dbReference type="STRING" id="1079859.SAMN04515674_104122"/>